<comment type="subcellular location">
    <subcellularLocation>
        <location evidence="1">Cytoplasm</location>
    </subcellularLocation>
</comment>
<dbReference type="CDD" id="cd00200">
    <property type="entry name" value="WD40"/>
    <property type="match status" value="1"/>
</dbReference>
<evidence type="ECO:0000256" key="2">
    <source>
        <dbReference type="ARBA" id="ARBA00022490"/>
    </source>
</evidence>
<dbReference type="SMART" id="SM00320">
    <property type="entry name" value="WD40"/>
    <property type="match status" value="6"/>
</dbReference>
<evidence type="ECO:0000313" key="10">
    <source>
        <dbReference type="EMBL" id="KAH0537464.1"/>
    </source>
</evidence>
<dbReference type="Gene3D" id="3.10.20.870">
    <property type="entry name" value="PFU (PLAA family ubiquitin binding), C-terminal domain"/>
    <property type="match status" value="1"/>
</dbReference>
<keyword evidence="2" id="KW-0963">Cytoplasm</keyword>
<proteinExistence type="predicted"/>
<dbReference type="InterPro" id="IPR015155">
    <property type="entry name" value="PFU"/>
</dbReference>
<dbReference type="Pfam" id="PF09070">
    <property type="entry name" value="PFU"/>
    <property type="match status" value="1"/>
</dbReference>
<dbReference type="PROSITE" id="PS51396">
    <property type="entry name" value="PUL"/>
    <property type="match status" value="1"/>
</dbReference>
<dbReference type="InterPro" id="IPR020472">
    <property type="entry name" value="WD40_PAC1"/>
</dbReference>
<evidence type="ECO:0000256" key="1">
    <source>
        <dbReference type="ARBA" id="ARBA00004496"/>
    </source>
</evidence>
<keyword evidence="11" id="KW-1185">Reference proteome</keyword>
<evidence type="ECO:0000256" key="6">
    <source>
        <dbReference type="SAM" id="Coils"/>
    </source>
</evidence>
<dbReference type="PANTHER" id="PTHR19849">
    <property type="entry name" value="PHOSPHOLIPASE A-2-ACTIVATING PROTEIN"/>
    <property type="match status" value="1"/>
</dbReference>
<dbReference type="Proteomes" id="UP000698800">
    <property type="component" value="Unassembled WGS sequence"/>
</dbReference>
<dbReference type="InterPro" id="IPR011989">
    <property type="entry name" value="ARM-like"/>
</dbReference>
<dbReference type="Pfam" id="PF08324">
    <property type="entry name" value="PUL"/>
    <property type="match status" value="1"/>
</dbReference>
<dbReference type="PROSITE" id="PS50294">
    <property type="entry name" value="WD_REPEATS_REGION"/>
    <property type="match status" value="2"/>
</dbReference>
<dbReference type="OrthoDB" id="10265988at2759"/>
<feature type="region of interest" description="Disordered" evidence="7">
    <location>
        <begin position="477"/>
        <end position="499"/>
    </location>
</feature>
<dbReference type="PROSITE" id="PS00678">
    <property type="entry name" value="WD_REPEATS_1"/>
    <property type="match status" value="1"/>
</dbReference>
<comment type="caution">
    <text evidence="10">The sequence shown here is derived from an EMBL/GenBank/DDBJ whole genome shotgun (WGS) entry which is preliminary data.</text>
</comment>
<gene>
    <name evidence="10" type="ORF">FGG08_005727</name>
</gene>
<dbReference type="InterPro" id="IPR038122">
    <property type="entry name" value="PFU_sf"/>
</dbReference>
<protein>
    <recommendedName>
        <fullName evidence="12">Phospholipase A-2-activating protein</fullName>
    </recommendedName>
</protein>
<evidence type="ECO:0000256" key="4">
    <source>
        <dbReference type="ARBA" id="ARBA00022737"/>
    </source>
</evidence>
<name>A0A9P8HZR7_9PEZI</name>
<dbReference type="InterPro" id="IPR019775">
    <property type="entry name" value="WD40_repeat_CS"/>
</dbReference>
<keyword evidence="3 5" id="KW-0853">WD repeat</keyword>
<feature type="repeat" description="WD" evidence="5">
    <location>
        <begin position="105"/>
        <end position="136"/>
    </location>
</feature>
<organism evidence="10 11">
    <name type="scientific">Glutinoglossum americanum</name>
    <dbReference type="NCBI Taxonomy" id="1670608"/>
    <lineage>
        <taxon>Eukaryota</taxon>
        <taxon>Fungi</taxon>
        <taxon>Dikarya</taxon>
        <taxon>Ascomycota</taxon>
        <taxon>Pezizomycotina</taxon>
        <taxon>Geoglossomycetes</taxon>
        <taxon>Geoglossales</taxon>
        <taxon>Geoglossaceae</taxon>
        <taxon>Glutinoglossum</taxon>
    </lineage>
</organism>
<reference evidence="10" key="1">
    <citation type="submission" date="2021-03" db="EMBL/GenBank/DDBJ databases">
        <title>Comparative genomics and phylogenomic investigation of the class Geoglossomycetes provide insights into ecological specialization and systematics.</title>
        <authorList>
            <person name="Melie T."/>
            <person name="Pirro S."/>
            <person name="Miller A.N."/>
            <person name="Quandt A."/>
        </authorList>
    </citation>
    <scope>NUCLEOTIDE SEQUENCE</scope>
    <source>
        <strain evidence="10">GBOQ0MN5Z8</strain>
    </source>
</reference>
<dbReference type="GO" id="GO:0043130">
    <property type="term" value="F:ubiquitin binding"/>
    <property type="evidence" value="ECO:0007669"/>
    <property type="project" value="TreeGrafter"/>
</dbReference>
<dbReference type="SUPFAM" id="SSF50978">
    <property type="entry name" value="WD40 repeat-like"/>
    <property type="match status" value="1"/>
</dbReference>
<evidence type="ECO:0000256" key="7">
    <source>
        <dbReference type="SAM" id="MobiDB-lite"/>
    </source>
</evidence>
<dbReference type="Gene3D" id="2.130.10.10">
    <property type="entry name" value="YVTN repeat-like/Quinoprotein amine dehydrogenase"/>
    <property type="match status" value="1"/>
</dbReference>
<sequence>MGNYKLSSSLEGHEDDVRVVSFPHPKFVLSASRDATVRVWNLLSSPPPTFDGNISSHGHAFINSLTYIPPTTEFPEGLIVSGGKDTIIEVRQPTRAPEDNAEALLLGHSNNVCALDVDPSGKLIVSGGWDGQARVWGVGKWECDGLLEGHEGSVWAVLAWSQEIIITGCADRLIRLFHPSGRLIRTIRGSTDVVRALCRLPPNHPSGAQFASAGNDGLVRLWTLEGRQVGQLVGHENFIYSLASLSTGEIVSSSEDRTVRIWKNDQCIQTITHPAISVWSVAVCAENGDIVSGSSDRIARVFSRDPARQAEEAVLKQFGESVQSSAIPQQQVGDINKEQLPGPEFLQQKSGTKEGQVIMIKEYNGAVTAHQWSTAANSWINVGTVVDAVGSSGRKREHQGKEYDYVFDVDIEDGKPPLKLPYNLSQNPYEAATKFIQDNELPISYLEQVAAFITSNTQGATIGASQQEEIVPDAWGTENRYRPGEGNPPTASTPPKRPNALPQKAYLSIKQANLKTIQKKIEDLNKELVANNEKDISLNPADISTLKALVAVLEKPLPSGSKPPASITHGIELLTRVVTLWPPVQRLPGLDLLRLLAAATPVVATYRNSAREDILEILESSGTFEDKEKSNNIMLAVRMLVNLFETEEGRRFAAEKFDKIHELAKSSASLTTNRNLQIALTTLLLNYSVQLTQKTASPNNSEDRAIELLDTLTATVGTASDSEAIFRALVAAGTLLSLGEDVRLAAREVYGLAAAVTRAEGKLNEPRIKSVGAEIRESLGK</sequence>
<dbReference type="GO" id="GO:0005634">
    <property type="term" value="C:nucleus"/>
    <property type="evidence" value="ECO:0007669"/>
    <property type="project" value="TreeGrafter"/>
</dbReference>
<keyword evidence="4" id="KW-0677">Repeat</keyword>
<dbReference type="EMBL" id="JAGHQL010000144">
    <property type="protein sequence ID" value="KAH0537464.1"/>
    <property type="molecule type" value="Genomic_DNA"/>
</dbReference>
<feature type="repeat" description="WD" evidence="5">
    <location>
        <begin position="10"/>
        <end position="42"/>
    </location>
</feature>
<feature type="domain" description="PUL" evidence="9">
    <location>
        <begin position="499"/>
        <end position="778"/>
    </location>
</feature>
<evidence type="ECO:0000259" key="9">
    <source>
        <dbReference type="PROSITE" id="PS51396"/>
    </source>
</evidence>
<dbReference type="Gene3D" id="1.25.10.10">
    <property type="entry name" value="Leucine-rich Repeat Variant"/>
    <property type="match status" value="1"/>
</dbReference>
<evidence type="ECO:0000313" key="11">
    <source>
        <dbReference type="Proteomes" id="UP000698800"/>
    </source>
</evidence>
<dbReference type="GO" id="GO:0043161">
    <property type="term" value="P:proteasome-mediated ubiquitin-dependent protein catabolic process"/>
    <property type="evidence" value="ECO:0007669"/>
    <property type="project" value="TreeGrafter"/>
</dbReference>
<dbReference type="InterPro" id="IPR036322">
    <property type="entry name" value="WD40_repeat_dom_sf"/>
</dbReference>
<dbReference type="GO" id="GO:0010992">
    <property type="term" value="P:ubiquitin recycling"/>
    <property type="evidence" value="ECO:0007669"/>
    <property type="project" value="TreeGrafter"/>
</dbReference>
<dbReference type="PRINTS" id="PR00320">
    <property type="entry name" value="GPROTEINBRPT"/>
</dbReference>
<dbReference type="InterPro" id="IPR001680">
    <property type="entry name" value="WD40_rpt"/>
</dbReference>
<dbReference type="Pfam" id="PF00400">
    <property type="entry name" value="WD40"/>
    <property type="match status" value="6"/>
</dbReference>
<dbReference type="FunFam" id="3.10.20.870:FF:000003">
    <property type="entry name" value="Polyubiquitin binding (Doa1 Ufd3) protein"/>
    <property type="match status" value="1"/>
</dbReference>
<evidence type="ECO:0000256" key="3">
    <source>
        <dbReference type="ARBA" id="ARBA00022574"/>
    </source>
</evidence>
<evidence type="ECO:0000256" key="5">
    <source>
        <dbReference type="PROSITE-ProRule" id="PRU00221"/>
    </source>
</evidence>
<dbReference type="InterPro" id="IPR013535">
    <property type="entry name" value="PUL_dom"/>
</dbReference>
<feature type="repeat" description="WD" evidence="5">
    <location>
        <begin position="232"/>
        <end position="263"/>
    </location>
</feature>
<evidence type="ECO:0000259" key="8">
    <source>
        <dbReference type="PROSITE" id="PS51394"/>
    </source>
</evidence>
<dbReference type="PROSITE" id="PS50082">
    <property type="entry name" value="WD_REPEATS_2"/>
    <property type="match status" value="3"/>
</dbReference>
<feature type="coiled-coil region" evidence="6">
    <location>
        <begin position="507"/>
        <end position="534"/>
    </location>
</feature>
<dbReference type="GO" id="GO:0005737">
    <property type="term" value="C:cytoplasm"/>
    <property type="evidence" value="ECO:0007669"/>
    <property type="project" value="UniProtKB-SubCell"/>
</dbReference>
<keyword evidence="6" id="KW-0175">Coiled coil</keyword>
<feature type="domain" description="PFU" evidence="8">
    <location>
        <begin position="371"/>
        <end position="467"/>
    </location>
</feature>
<dbReference type="AlphaFoldDB" id="A0A9P8HZR7"/>
<dbReference type="PANTHER" id="PTHR19849:SF0">
    <property type="entry name" value="PHOSPHOLIPASE A-2-ACTIVATING PROTEIN"/>
    <property type="match status" value="1"/>
</dbReference>
<dbReference type="PROSITE" id="PS51394">
    <property type="entry name" value="PFU"/>
    <property type="match status" value="1"/>
</dbReference>
<accession>A0A9P8HZR7</accession>
<evidence type="ECO:0008006" key="12">
    <source>
        <dbReference type="Google" id="ProtNLM"/>
    </source>
</evidence>
<dbReference type="FunFam" id="2.130.10.10:FF:000236">
    <property type="entry name" value="Polyubiquitin binding protein (Doa1/Ufd3)"/>
    <property type="match status" value="1"/>
</dbReference>
<dbReference type="InterPro" id="IPR015943">
    <property type="entry name" value="WD40/YVTN_repeat-like_dom_sf"/>
</dbReference>